<dbReference type="InterPro" id="IPR013538">
    <property type="entry name" value="ASHA1/2-like_C"/>
</dbReference>
<dbReference type="InterPro" id="IPR023393">
    <property type="entry name" value="START-like_dom_sf"/>
</dbReference>
<evidence type="ECO:0000259" key="2">
    <source>
        <dbReference type="Pfam" id="PF08327"/>
    </source>
</evidence>
<evidence type="ECO:0000256" key="1">
    <source>
        <dbReference type="ARBA" id="ARBA00006817"/>
    </source>
</evidence>
<dbReference type="Proteomes" id="UP000218677">
    <property type="component" value="Unassembled WGS sequence"/>
</dbReference>
<gene>
    <name evidence="3" type="ORF">CPA45_16995</name>
</gene>
<dbReference type="RefSeq" id="WP_096653559.1">
    <property type="nucleotide sequence ID" value="NZ_NWUX01000019.1"/>
</dbReference>
<dbReference type="AlphaFoldDB" id="A0A2A4HIY6"/>
<proteinExistence type="inferred from homology"/>
<accession>A0A2A4HIY6</accession>
<organism evidence="3 4">
    <name type="scientific">Vreelandella nigrificans</name>
    <dbReference type="NCBI Taxonomy" id="2042704"/>
    <lineage>
        <taxon>Bacteria</taxon>
        <taxon>Pseudomonadati</taxon>
        <taxon>Pseudomonadota</taxon>
        <taxon>Gammaproteobacteria</taxon>
        <taxon>Oceanospirillales</taxon>
        <taxon>Halomonadaceae</taxon>
        <taxon>Vreelandella</taxon>
    </lineage>
</organism>
<sequence>MARIEHIQYINTLPSKVYEVLTTARGLADVWTQDLTFIAQLDAVNEFRFGDEHPTKMTIVELVPNNKMTWQCIDSDPEWIGTSVSFELEQRGDKTAVTLKHTDWREVTEFYRFCNYNWAIFLLSLKQYCEEGTGIYYQARTF</sequence>
<dbReference type="Gene3D" id="3.30.530.20">
    <property type="match status" value="1"/>
</dbReference>
<keyword evidence="4" id="KW-1185">Reference proteome</keyword>
<reference evidence="4" key="1">
    <citation type="submission" date="2017-09" db="EMBL/GenBank/DDBJ databases">
        <authorList>
            <person name="Cho G.-S."/>
            <person name="Oguntoyinbo F.A."/>
            <person name="Cnockaert M."/>
            <person name="Kabisch J."/>
            <person name="Neve H."/>
            <person name="Bockelmann W."/>
            <person name="Wenning M."/>
            <person name="Franz C.M."/>
            <person name="Vandamme P."/>
        </authorList>
    </citation>
    <scope>NUCLEOTIDE SEQUENCE [LARGE SCALE GENOMIC DNA]</scope>
    <source>
        <strain evidence="4">MBT G8648</strain>
    </source>
</reference>
<protein>
    <submittedName>
        <fullName evidence="3">ATPase</fullName>
    </submittedName>
</protein>
<evidence type="ECO:0000313" key="4">
    <source>
        <dbReference type="Proteomes" id="UP000218677"/>
    </source>
</evidence>
<dbReference type="Pfam" id="PF08327">
    <property type="entry name" value="AHSA1"/>
    <property type="match status" value="1"/>
</dbReference>
<comment type="caution">
    <text evidence="3">The sequence shown here is derived from an EMBL/GenBank/DDBJ whole genome shotgun (WGS) entry which is preliminary data.</text>
</comment>
<dbReference type="EMBL" id="NWUX01000019">
    <property type="protein sequence ID" value="PCF94407.1"/>
    <property type="molecule type" value="Genomic_DNA"/>
</dbReference>
<feature type="domain" description="Activator of Hsp90 ATPase homologue 1/2-like C-terminal" evidence="2">
    <location>
        <begin position="13"/>
        <end position="129"/>
    </location>
</feature>
<dbReference type="SUPFAM" id="SSF55961">
    <property type="entry name" value="Bet v1-like"/>
    <property type="match status" value="1"/>
</dbReference>
<comment type="similarity">
    <text evidence="1">Belongs to the AHA1 family.</text>
</comment>
<evidence type="ECO:0000313" key="3">
    <source>
        <dbReference type="EMBL" id="PCF94407.1"/>
    </source>
</evidence>
<dbReference type="CDD" id="cd07814">
    <property type="entry name" value="SRPBCC_CalC_Aha1-like"/>
    <property type="match status" value="1"/>
</dbReference>
<dbReference type="OrthoDB" id="287565at2"/>
<name>A0A2A4HIY6_9GAMM</name>